<gene>
    <name evidence="1" type="ORF">MILVUS5_LOCUS20848</name>
</gene>
<accession>A0ACB0KB46</accession>
<organism evidence="1 2">
    <name type="scientific">Trifolium pratense</name>
    <name type="common">Red clover</name>
    <dbReference type="NCBI Taxonomy" id="57577"/>
    <lineage>
        <taxon>Eukaryota</taxon>
        <taxon>Viridiplantae</taxon>
        <taxon>Streptophyta</taxon>
        <taxon>Embryophyta</taxon>
        <taxon>Tracheophyta</taxon>
        <taxon>Spermatophyta</taxon>
        <taxon>Magnoliopsida</taxon>
        <taxon>eudicotyledons</taxon>
        <taxon>Gunneridae</taxon>
        <taxon>Pentapetalae</taxon>
        <taxon>rosids</taxon>
        <taxon>fabids</taxon>
        <taxon>Fabales</taxon>
        <taxon>Fabaceae</taxon>
        <taxon>Papilionoideae</taxon>
        <taxon>50 kb inversion clade</taxon>
        <taxon>NPAAA clade</taxon>
        <taxon>Hologalegina</taxon>
        <taxon>IRL clade</taxon>
        <taxon>Trifolieae</taxon>
        <taxon>Trifolium</taxon>
    </lineage>
</organism>
<proteinExistence type="predicted"/>
<comment type="caution">
    <text evidence="1">The sequence shown here is derived from an EMBL/GenBank/DDBJ whole genome shotgun (WGS) entry which is preliminary data.</text>
</comment>
<dbReference type="EMBL" id="CASHSV030000206">
    <property type="protein sequence ID" value="CAJ2653506.1"/>
    <property type="molecule type" value="Genomic_DNA"/>
</dbReference>
<keyword evidence="2" id="KW-1185">Reference proteome</keyword>
<name>A0ACB0KB46_TRIPR</name>
<sequence length="124" mass="12828">MSSKLSLLIQGLFIVVVLISSLGEARKLVEVVTKSTNVDGASIDCFIPGIPCIPGIPFPNIPGIPSIPGLPIPVIPGIPIPTIPGVPTIPGWPWTPSPPSTPKTLNPTYESPSSTTISPSSTLE</sequence>
<reference evidence="1" key="1">
    <citation type="submission" date="2023-10" db="EMBL/GenBank/DDBJ databases">
        <authorList>
            <person name="Rodriguez Cubillos JULIANA M."/>
            <person name="De Vega J."/>
        </authorList>
    </citation>
    <scope>NUCLEOTIDE SEQUENCE</scope>
</reference>
<evidence type="ECO:0000313" key="2">
    <source>
        <dbReference type="Proteomes" id="UP001177021"/>
    </source>
</evidence>
<dbReference type="Proteomes" id="UP001177021">
    <property type="component" value="Unassembled WGS sequence"/>
</dbReference>
<protein>
    <submittedName>
        <fullName evidence="1">Uncharacterized protein</fullName>
    </submittedName>
</protein>
<evidence type="ECO:0000313" key="1">
    <source>
        <dbReference type="EMBL" id="CAJ2653506.1"/>
    </source>
</evidence>